<dbReference type="RefSeq" id="WP_249848864.1">
    <property type="nucleotide sequence ID" value="NZ_JAMGBD010000002.1"/>
</dbReference>
<protein>
    <submittedName>
        <fullName evidence="2">Uncharacterized protein</fullName>
    </submittedName>
</protein>
<feature type="region of interest" description="Disordered" evidence="1">
    <location>
        <begin position="219"/>
        <end position="254"/>
    </location>
</feature>
<dbReference type="Proteomes" id="UP001165363">
    <property type="component" value="Unassembled WGS sequence"/>
</dbReference>
<comment type="caution">
    <text evidence="2">The sequence shown here is derived from an EMBL/GenBank/DDBJ whole genome shotgun (WGS) entry which is preliminary data.</text>
</comment>
<dbReference type="EMBL" id="JAMGBD010000002">
    <property type="protein sequence ID" value="MCL6684456.1"/>
    <property type="molecule type" value="Genomic_DNA"/>
</dbReference>
<evidence type="ECO:0000313" key="2">
    <source>
        <dbReference type="EMBL" id="MCL6684456.1"/>
    </source>
</evidence>
<evidence type="ECO:0000256" key="1">
    <source>
        <dbReference type="SAM" id="MobiDB-lite"/>
    </source>
</evidence>
<accession>A0ABT0RP82</accession>
<name>A0ABT0RP82_9SPHN</name>
<keyword evidence="3" id="KW-1185">Reference proteome</keyword>
<reference evidence="2" key="1">
    <citation type="submission" date="2022-05" db="EMBL/GenBank/DDBJ databases">
        <authorList>
            <person name="Jo J.-H."/>
            <person name="Im W.-T."/>
        </authorList>
    </citation>
    <scope>NUCLEOTIDE SEQUENCE</scope>
    <source>
        <strain evidence="2">SE158</strain>
    </source>
</reference>
<sequence length="377" mass="39782">MARGSNPFYYGAERNLGDALGQTLGRAIFGDPELRAQQELQRQQTANYAAQAAEAQAHSGLYGAQAADQAARTAARNQFGSLAQSLLDASLPQLVAAPAGADPLAPLPDPAPAFDRQGFQRSIVPFIAALAGAQENPNVGDTVQALGAYLGDDQFARRALVAGGKTPGKEFALTADRADAIAAQEYAKDRDVATINNASDIPIARIQAATAARGQDIGAATTRRGQDIGASTTRRGQDVTAATTRRGVSASPPRVSQEMLTNLFGDGTETKTEKKGELGRQLVARGYPEGLSDKGEASVRGEIISRFQQTGNPVQAVKDTLDGRQKQIDARKNRALAQKVQGYSADELKSEAREAIGRGASPQVVRQRFKSLTGQNL</sequence>
<gene>
    <name evidence="2" type="ORF">LZ536_11185</name>
</gene>
<evidence type="ECO:0000313" key="3">
    <source>
        <dbReference type="Proteomes" id="UP001165363"/>
    </source>
</evidence>
<organism evidence="2 3">
    <name type="scientific">Sphingomonas alba</name>
    <dbReference type="NCBI Taxonomy" id="2908208"/>
    <lineage>
        <taxon>Bacteria</taxon>
        <taxon>Pseudomonadati</taxon>
        <taxon>Pseudomonadota</taxon>
        <taxon>Alphaproteobacteria</taxon>
        <taxon>Sphingomonadales</taxon>
        <taxon>Sphingomonadaceae</taxon>
        <taxon>Sphingomonas</taxon>
    </lineage>
</organism>
<proteinExistence type="predicted"/>